<sequence>MIEVTFLGKKGEVMYLNPHQIEYIQSKPDTVIMMLSGKKLVVAESYEEIYRRIVEYRREIGAFKNEE</sequence>
<gene>
    <name evidence="1" type="ORF">EW093_15410</name>
</gene>
<dbReference type="AlphaFoldDB" id="A0A5C1QFU8"/>
<dbReference type="OrthoDB" id="9799862at2"/>
<dbReference type="PANTHER" id="PTHR39185">
    <property type="entry name" value="SWARMING MOTILITY PROTEIN SWRD"/>
    <property type="match status" value="1"/>
</dbReference>
<keyword evidence="1" id="KW-0966">Cell projection</keyword>
<evidence type="ECO:0000313" key="1">
    <source>
        <dbReference type="EMBL" id="QEN06020.1"/>
    </source>
</evidence>
<reference evidence="1 2" key="1">
    <citation type="submission" date="2019-02" db="EMBL/GenBank/DDBJ databases">
        <authorList>
            <person name="Fomenkov A."/>
            <person name="Dubinina G."/>
            <person name="Grabovich M."/>
            <person name="Vincze T."/>
            <person name="Roberts R.J."/>
        </authorList>
    </citation>
    <scope>NUCLEOTIDE SEQUENCE [LARGE SCALE GENOMIC DNA]</scope>
    <source>
        <strain evidence="1 2">P</strain>
    </source>
</reference>
<name>A0A5C1QFU8_9SPIO</name>
<dbReference type="EMBL" id="CP035807">
    <property type="protein sequence ID" value="QEN06020.1"/>
    <property type="molecule type" value="Genomic_DNA"/>
</dbReference>
<dbReference type="InterPro" id="IPR009384">
    <property type="entry name" value="SwrD-like"/>
</dbReference>
<dbReference type="Pfam" id="PF06289">
    <property type="entry name" value="FlbD"/>
    <property type="match status" value="1"/>
</dbReference>
<proteinExistence type="predicted"/>
<dbReference type="PANTHER" id="PTHR39185:SF1">
    <property type="entry name" value="SWARMING MOTILITY PROTEIN SWRD"/>
    <property type="match status" value="1"/>
</dbReference>
<keyword evidence="1" id="KW-0969">Cilium</keyword>
<keyword evidence="1" id="KW-0282">Flagellum</keyword>
<evidence type="ECO:0000313" key="2">
    <source>
        <dbReference type="Proteomes" id="UP000323824"/>
    </source>
</evidence>
<dbReference type="RefSeq" id="WP_149569254.1">
    <property type="nucleotide sequence ID" value="NZ_CP035807.1"/>
</dbReference>
<keyword evidence="2" id="KW-1185">Reference proteome</keyword>
<protein>
    <submittedName>
        <fullName evidence="1">Flagellar protein FlbD</fullName>
    </submittedName>
</protein>
<accession>A0A5C1QFU8</accession>
<reference evidence="1 2" key="2">
    <citation type="submission" date="2019-09" db="EMBL/GenBank/DDBJ databases">
        <title>Complete Genome Sequence and Methylome Analysis of free living Spirochaetas.</title>
        <authorList>
            <person name="Leshcheva N."/>
            <person name="Mikheeva N."/>
        </authorList>
    </citation>
    <scope>NUCLEOTIDE SEQUENCE [LARGE SCALE GENOMIC DNA]</scope>
    <source>
        <strain evidence="1 2">P</strain>
    </source>
</reference>
<dbReference type="KEGG" id="sper:EW093_15410"/>
<organism evidence="1 2">
    <name type="scientific">Thiospirochaeta perfilievii</name>
    <dbReference type="NCBI Taxonomy" id="252967"/>
    <lineage>
        <taxon>Bacteria</taxon>
        <taxon>Pseudomonadati</taxon>
        <taxon>Spirochaetota</taxon>
        <taxon>Spirochaetia</taxon>
        <taxon>Spirochaetales</taxon>
        <taxon>Spirochaetaceae</taxon>
        <taxon>Thiospirochaeta</taxon>
    </lineage>
</organism>
<dbReference type="Proteomes" id="UP000323824">
    <property type="component" value="Chromosome"/>
</dbReference>